<protein>
    <submittedName>
        <fullName evidence="9">Probable serine/threonine-protein kinase PBL28 (PBS1-like protein 28)</fullName>
    </submittedName>
</protein>
<sequence length="1455" mass="158280">MAHRLFVQTFGTFDLPATLTTATAARAKIFSRLDRARPNAGCPEHFRETFSWAAGHGYCTFLQAAAAQSWDADQLVHLLNGRKGSMEGIPPPLWRAAKRHQATAVTLLLELRAVPECSGKGGTTALFWAARHGDVPSVRELLNAGASPLHGSVFNVEPSRSFPRYPGGECALSAALQAPAEKASGGRLEAMQVMAESLTPEQRGQSLARRALLSACEAGLVPYVSVLLGPLGAFFPRRDTDDNEETPLLVALNRGFSEVAELLLQDKSAAGIHTSLPSGKSALHLAAEKGDARLLSLLLQARAQLDAVTSTGRTALHLAVEHDYEQAVQAICKHDGTKVRHLLQETLNGASAVCLAERRGKPAMILPMLRCYHKHLRERYLAGKLQDAGDRISNTGLTALCLKYRDTLFVNEDTSNAKLVTQAGKVAAMTLVPDNTAPDDGEKLRRYQRVLDKTRWSGVDNSLVGRGRLRSQMDLNQASHIPRVRSDSVKTEAKHRKPWGSAKPRQKPQSASRTSHAPSFHGTSCPPSSQLALSKPRLQGKQREAAAIAAEDEMQDLMLDFFSDAEVAPEPQACSGPEDPVPCNFRLPEPAPEPAPCFGPGQRLQADRSLNDISLEYTYEELNQATSNFDNAVKLGSGSYGGVFKGVLKEGTEVAIKVLEVPNEAGFEEEVKVLSKFRHPNLVILMGFARNGPQRLLVYEMLAGGDVHRRLQRSSHENAPFAWQDRVGVALDAACGLSHLHHSSPKVFHRDIKSPNILLDKNGTAKMADFGLACLSHAAAHRVARASGTVGYACPLYVRRGVVTEGSEVYSFGMVLLELLTAHPPAYMSRKSREGHGQIQYLTSQINGDISCVLKLLDTKAVWPPAVAQRVAELALSCTMMQEEARPSFADVVRALRALESAPRDPPQPLAAVRGVSQERRVSLSHGVVTEQPLSPREVIQHPEPFAMELFALECVRAQGADLQSISLEKRRIVHGLTAQECLGDTLAAANRKGPLCVGRAFQTPLFEELVAKSASGRSTISREHFQIWIDCSPAAKGLRRFVLKNCSGNGTRLNDQLLQGRGDQAPLQHGDLVTLTRFGPTAGKSEVEFIQFRFDLSRSCLEGVDLPAPDRCPPGVGDGMQRGVARASTLAAQLSRDGQRDRLSAPQGPLTSGTTLRQNTPAVPAAPPNSDAVGDLALFLEVLGPGVKMQLPDDARRLAFVPMQSAEPFSSFLIGRAHQLDFWPEVLHPDALSTLSRQHIEVQTWRAGDGRFSFVARNLSEVNPVHVVANMEACEPCALAKGEQRHLFDGDRLVLNLGQAHAFWMTFTDLTGVRERTRRARNMQTAVCKDDDLISTAATPHDLQDVDDDRGEGRFLLKATPTLNLANMPSSKPGSGFAGRPGSISPWRMRSDDGPSVLRSLRSSTSFASTMQAKEPWFNCDEPELTVSPMLGTATLLSFDRANGCVKPAYKERF</sequence>
<dbReference type="Gene3D" id="1.25.40.20">
    <property type="entry name" value="Ankyrin repeat-containing domain"/>
    <property type="match status" value="1"/>
</dbReference>
<evidence type="ECO:0000313" key="8">
    <source>
        <dbReference type="EMBL" id="CAI3980802.1"/>
    </source>
</evidence>
<evidence type="ECO:0000259" key="6">
    <source>
        <dbReference type="PROSITE" id="PS50006"/>
    </source>
</evidence>
<dbReference type="InterPro" id="IPR017441">
    <property type="entry name" value="Protein_kinase_ATP_BS"/>
</dbReference>
<evidence type="ECO:0000256" key="2">
    <source>
        <dbReference type="ARBA" id="ARBA00022840"/>
    </source>
</evidence>
<evidence type="ECO:0000256" key="4">
    <source>
        <dbReference type="PROSITE-ProRule" id="PRU10141"/>
    </source>
</evidence>
<dbReference type="InterPro" id="IPR051824">
    <property type="entry name" value="LRR_Rcpt-Like_S/T_Kinase"/>
</dbReference>
<dbReference type="Proteomes" id="UP001152797">
    <property type="component" value="Unassembled WGS sequence"/>
</dbReference>
<keyword evidence="2 4" id="KW-0067">ATP-binding</keyword>
<name>A0A9P1BX46_9DINO</name>
<comment type="caution">
    <text evidence="8">The sequence shown here is derived from an EMBL/GenBank/DDBJ whole genome shotgun (WGS) entry which is preliminary data.</text>
</comment>
<dbReference type="GO" id="GO:0005524">
    <property type="term" value="F:ATP binding"/>
    <property type="evidence" value="ECO:0007669"/>
    <property type="project" value="UniProtKB-UniRule"/>
</dbReference>
<keyword evidence="3" id="KW-0040">ANK repeat</keyword>
<dbReference type="EMBL" id="CAMXCT010000587">
    <property type="protein sequence ID" value="CAI3980802.1"/>
    <property type="molecule type" value="Genomic_DNA"/>
</dbReference>
<dbReference type="Gene3D" id="2.60.200.20">
    <property type="match status" value="1"/>
</dbReference>
<keyword evidence="9" id="KW-0808">Transferase</keyword>
<dbReference type="OrthoDB" id="10263303at2759"/>
<reference evidence="8" key="1">
    <citation type="submission" date="2022-10" db="EMBL/GenBank/DDBJ databases">
        <authorList>
            <person name="Chen Y."/>
            <person name="Dougan E. K."/>
            <person name="Chan C."/>
            <person name="Rhodes N."/>
            <person name="Thang M."/>
        </authorList>
    </citation>
    <scope>NUCLEOTIDE SEQUENCE</scope>
</reference>
<dbReference type="InterPro" id="IPR036770">
    <property type="entry name" value="Ankyrin_rpt-contain_sf"/>
</dbReference>
<evidence type="ECO:0000256" key="3">
    <source>
        <dbReference type="PROSITE-ProRule" id="PRU00023"/>
    </source>
</evidence>
<dbReference type="Pfam" id="PF12796">
    <property type="entry name" value="Ank_2"/>
    <property type="match status" value="1"/>
</dbReference>
<dbReference type="SMART" id="SM00220">
    <property type="entry name" value="S_TKc"/>
    <property type="match status" value="1"/>
</dbReference>
<dbReference type="CDD" id="cd00060">
    <property type="entry name" value="FHA"/>
    <property type="match status" value="1"/>
</dbReference>
<dbReference type="InterPro" id="IPR008984">
    <property type="entry name" value="SMAD_FHA_dom_sf"/>
</dbReference>
<dbReference type="SMART" id="SM00248">
    <property type="entry name" value="ANK"/>
    <property type="match status" value="5"/>
</dbReference>
<feature type="binding site" evidence="4">
    <location>
        <position position="657"/>
    </location>
    <ligand>
        <name>ATP</name>
        <dbReference type="ChEBI" id="CHEBI:30616"/>
    </ligand>
</feature>
<dbReference type="SUPFAM" id="SSF48403">
    <property type="entry name" value="Ankyrin repeat"/>
    <property type="match status" value="1"/>
</dbReference>
<dbReference type="PANTHER" id="PTHR48006:SF20">
    <property type="entry name" value="OS08G0276400 PROTEIN"/>
    <property type="match status" value="1"/>
</dbReference>
<dbReference type="Gene3D" id="1.10.510.10">
    <property type="entry name" value="Transferase(Phosphotransferase) domain 1"/>
    <property type="match status" value="1"/>
</dbReference>
<dbReference type="PROSITE" id="PS50011">
    <property type="entry name" value="PROTEIN_KINASE_DOM"/>
    <property type="match status" value="1"/>
</dbReference>
<feature type="domain" description="Protein kinase" evidence="7">
    <location>
        <begin position="629"/>
        <end position="899"/>
    </location>
</feature>
<dbReference type="Gene3D" id="3.30.200.20">
    <property type="entry name" value="Phosphorylase Kinase, domain 1"/>
    <property type="match status" value="1"/>
</dbReference>
<accession>A0A9P1BX46</accession>
<feature type="repeat" description="ANK" evidence="3">
    <location>
        <begin position="121"/>
        <end position="147"/>
    </location>
</feature>
<dbReference type="InterPro" id="IPR000253">
    <property type="entry name" value="FHA_dom"/>
</dbReference>
<dbReference type="PROSITE" id="PS50006">
    <property type="entry name" value="FHA_DOMAIN"/>
    <property type="match status" value="1"/>
</dbReference>
<dbReference type="PROSITE" id="PS50088">
    <property type="entry name" value="ANK_REPEAT"/>
    <property type="match status" value="2"/>
</dbReference>
<keyword evidence="1 4" id="KW-0547">Nucleotide-binding</keyword>
<dbReference type="PANTHER" id="PTHR48006">
    <property type="entry name" value="LEUCINE-RICH REPEAT-CONTAINING PROTEIN DDB_G0281931-RELATED"/>
    <property type="match status" value="1"/>
</dbReference>
<dbReference type="SUPFAM" id="SSF49879">
    <property type="entry name" value="SMAD/FHA domain"/>
    <property type="match status" value="1"/>
</dbReference>
<dbReference type="PROSITE" id="PS00108">
    <property type="entry name" value="PROTEIN_KINASE_ST"/>
    <property type="match status" value="1"/>
</dbReference>
<feature type="domain" description="FHA" evidence="6">
    <location>
        <begin position="996"/>
        <end position="1059"/>
    </location>
</feature>
<dbReference type="SUPFAM" id="SSF56112">
    <property type="entry name" value="Protein kinase-like (PK-like)"/>
    <property type="match status" value="1"/>
</dbReference>
<dbReference type="InterPro" id="IPR000719">
    <property type="entry name" value="Prot_kinase_dom"/>
</dbReference>
<evidence type="ECO:0000259" key="7">
    <source>
        <dbReference type="PROSITE" id="PS50011"/>
    </source>
</evidence>
<feature type="compositionally biased region" description="Polar residues" evidence="5">
    <location>
        <begin position="1150"/>
        <end position="1162"/>
    </location>
</feature>
<proteinExistence type="predicted"/>
<dbReference type="EMBL" id="CAMXCT030000587">
    <property type="protein sequence ID" value="CAL4768114.1"/>
    <property type="molecule type" value="Genomic_DNA"/>
</dbReference>
<feature type="repeat" description="ANK" evidence="3">
    <location>
        <begin position="278"/>
        <end position="310"/>
    </location>
</feature>
<keyword evidence="10" id="KW-1185">Reference proteome</keyword>
<dbReference type="InterPro" id="IPR002110">
    <property type="entry name" value="Ankyrin_rpt"/>
</dbReference>
<dbReference type="Pfam" id="PF00023">
    <property type="entry name" value="Ank"/>
    <property type="match status" value="1"/>
</dbReference>
<evidence type="ECO:0000313" key="9">
    <source>
        <dbReference type="EMBL" id="CAL4768114.1"/>
    </source>
</evidence>
<evidence type="ECO:0000256" key="1">
    <source>
        <dbReference type="ARBA" id="ARBA00022741"/>
    </source>
</evidence>
<dbReference type="Pfam" id="PF00069">
    <property type="entry name" value="Pkinase"/>
    <property type="match status" value="1"/>
</dbReference>
<feature type="region of interest" description="Disordered" evidence="5">
    <location>
        <begin position="1368"/>
        <end position="1399"/>
    </location>
</feature>
<dbReference type="PROSITE" id="PS00107">
    <property type="entry name" value="PROTEIN_KINASE_ATP"/>
    <property type="match status" value="1"/>
</dbReference>
<evidence type="ECO:0000313" key="10">
    <source>
        <dbReference type="Proteomes" id="UP001152797"/>
    </source>
</evidence>
<feature type="compositionally biased region" description="Polar residues" evidence="5">
    <location>
        <begin position="507"/>
        <end position="532"/>
    </location>
</feature>
<evidence type="ECO:0000256" key="5">
    <source>
        <dbReference type="SAM" id="MobiDB-lite"/>
    </source>
</evidence>
<keyword evidence="9" id="KW-0418">Kinase</keyword>
<feature type="region of interest" description="Disordered" evidence="5">
    <location>
        <begin position="1134"/>
        <end position="1169"/>
    </location>
</feature>
<feature type="region of interest" description="Disordered" evidence="5">
    <location>
        <begin position="470"/>
        <end position="545"/>
    </location>
</feature>
<organism evidence="8">
    <name type="scientific">Cladocopium goreaui</name>
    <dbReference type="NCBI Taxonomy" id="2562237"/>
    <lineage>
        <taxon>Eukaryota</taxon>
        <taxon>Sar</taxon>
        <taxon>Alveolata</taxon>
        <taxon>Dinophyceae</taxon>
        <taxon>Suessiales</taxon>
        <taxon>Symbiodiniaceae</taxon>
        <taxon>Cladocopium</taxon>
    </lineage>
</organism>
<dbReference type="PROSITE" id="PS50297">
    <property type="entry name" value="ANK_REP_REGION"/>
    <property type="match status" value="2"/>
</dbReference>
<gene>
    <name evidence="8" type="ORF">C1SCF055_LOCUS8655</name>
</gene>
<dbReference type="GO" id="GO:0004672">
    <property type="term" value="F:protein kinase activity"/>
    <property type="evidence" value="ECO:0007669"/>
    <property type="project" value="InterPro"/>
</dbReference>
<reference evidence="9 10" key="2">
    <citation type="submission" date="2024-05" db="EMBL/GenBank/DDBJ databases">
        <authorList>
            <person name="Chen Y."/>
            <person name="Shah S."/>
            <person name="Dougan E. K."/>
            <person name="Thang M."/>
            <person name="Chan C."/>
        </authorList>
    </citation>
    <scope>NUCLEOTIDE SEQUENCE [LARGE SCALE GENOMIC DNA]</scope>
</reference>
<dbReference type="InterPro" id="IPR011009">
    <property type="entry name" value="Kinase-like_dom_sf"/>
</dbReference>
<dbReference type="InterPro" id="IPR008271">
    <property type="entry name" value="Ser/Thr_kinase_AS"/>
</dbReference>
<dbReference type="EMBL" id="CAMXCT020000587">
    <property type="protein sequence ID" value="CAL1134177.1"/>
    <property type="molecule type" value="Genomic_DNA"/>
</dbReference>